<dbReference type="GeneID" id="111104055"/>
<accession>A0A8B8APN6</accession>
<name>A0A8B8APN6_CRAVI</name>
<keyword evidence="6" id="KW-1185">Reference proteome</keyword>
<dbReference type="GO" id="GO:0048598">
    <property type="term" value="P:embryonic morphogenesis"/>
    <property type="evidence" value="ECO:0007669"/>
    <property type="project" value="InterPro"/>
</dbReference>
<evidence type="ECO:0000313" key="7">
    <source>
        <dbReference type="RefSeq" id="XP_022293476.1"/>
    </source>
</evidence>
<dbReference type="PANTHER" id="PTHR28359">
    <property type="entry name" value="ASHWIN"/>
    <property type="match status" value="1"/>
</dbReference>
<feature type="region of interest" description="Disordered" evidence="5">
    <location>
        <begin position="73"/>
        <end position="112"/>
    </location>
</feature>
<evidence type="ECO:0000256" key="1">
    <source>
        <dbReference type="ARBA" id="ARBA00004123"/>
    </source>
</evidence>
<evidence type="ECO:0000256" key="3">
    <source>
        <dbReference type="ARBA" id="ARBA00015134"/>
    </source>
</evidence>
<organism evidence="6 8">
    <name type="scientific">Crassostrea virginica</name>
    <name type="common">Eastern oyster</name>
    <dbReference type="NCBI Taxonomy" id="6565"/>
    <lineage>
        <taxon>Eukaryota</taxon>
        <taxon>Metazoa</taxon>
        <taxon>Spiralia</taxon>
        <taxon>Lophotrochozoa</taxon>
        <taxon>Mollusca</taxon>
        <taxon>Bivalvia</taxon>
        <taxon>Autobranchia</taxon>
        <taxon>Pteriomorphia</taxon>
        <taxon>Ostreida</taxon>
        <taxon>Ostreoidea</taxon>
        <taxon>Ostreidae</taxon>
        <taxon>Crassostrea</taxon>
    </lineage>
</organism>
<evidence type="ECO:0000256" key="5">
    <source>
        <dbReference type="SAM" id="MobiDB-lite"/>
    </source>
</evidence>
<comment type="similarity">
    <text evidence="2">Belongs to the ashwin family.</text>
</comment>
<dbReference type="PANTHER" id="PTHR28359:SF1">
    <property type="entry name" value="ASHWIN"/>
    <property type="match status" value="1"/>
</dbReference>
<keyword evidence="4" id="KW-0539">Nucleus</keyword>
<feature type="compositionally biased region" description="Basic and acidic residues" evidence="5">
    <location>
        <begin position="206"/>
        <end position="216"/>
    </location>
</feature>
<dbReference type="GO" id="GO:0072669">
    <property type="term" value="C:tRNA-splicing ligase complex"/>
    <property type="evidence" value="ECO:0007669"/>
    <property type="project" value="InterPro"/>
</dbReference>
<evidence type="ECO:0000256" key="4">
    <source>
        <dbReference type="ARBA" id="ARBA00023242"/>
    </source>
</evidence>
<protein>
    <recommendedName>
        <fullName evidence="3">Ashwin</fullName>
    </recommendedName>
</protein>
<evidence type="ECO:0000256" key="2">
    <source>
        <dbReference type="ARBA" id="ARBA00007855"/>
    </source>
</evidence>
<sequence length="239" mass="27566">MELAETQAEGQLETISDSHHLLYPELLSHDSLVEILRQRFIRRTDLKQLQKDQLLDLYYEYIIPLPQRTYRKNRRGKEMSKRQITMAKKRKTTAKDVESPKKKKMENTGSESRLLTSFKLPHSDSKEATLPSCINFEKKKIKLTPSSVSSCSELSSSKPGGKITLKRCVGISSTCLQETDTEKKCTIAPPEKKIIKLVSNPTSSNKQRDTSVRNTEESTLMDETTKQDFMNYWFHFNQN</sequence>
<dbReference type="RefSeq" id="XP_022293476.1">
    <property type="nucleotide sequence ID" value="XM_022437768.1"/>
</dbReference>
<proteinExistence type="inferred from homology"/>
<gene>
    <name evidence="7 8" type="primary">LOC111104055</name>
</gene>
<dbReference type="GO" id="GO:0005634">
    <property type="term" value="C:nucleus"/>
    <property type="evidence" value="ECO:0007669"/>
    <property type="project" value="UniProtKB-SubCell"/>
</dbReference>
<dbReference type="AlphaFoldDB" id="A0A8B8APN6"/>
<dbReference type="Proteomes" id="UP000694844">
    <property type="component" value="Chromosome 7"/>
</dbReference>
<dbReference type="InterPro" id="IPR024887">
    <property type="entry name" value="Ashwin"/>
</dbReference>
<reference evidence="7 8" key="1">
    <citation type="submission" date="2025-04" db="UniProtKB">
        <authorList>
            <consortium name="RefSeq"/>
        </authorList>
    </citation>
    <scope>IDENTIFICATION</scope>
    <source>
        <tissue evidence="7 8">Whole sample</tissue>
    </source>
</reference>
<dbReference type="Pfam" id="PF15323">
    <property type="entry name" value="Ashwin"/>
    <property type="match status" value="1"/>
</dbReference>
<dbReference type="OrthoDB" id="10071059at2759"/>
<comment type="subcellular location">
    <subcellularLocation>
        <location evidence="1">Nucleus</location>
    </subcellularLocation>
</comment>
<dbReference type="RefSeq" id="XP_022293477.1">
    <property type="nucleotide sequence ID" value="XM_022437769.1"/>
</dbReference>
<evidence type="ECO:0000313" key="8">
    <source>
        <dbReference type="RefSeq" id="XP_022293477.1"/>
    </source>
</evidence>
<feature type="region of interest" description="Disordered" evidence="5">
    <location>
        <begin position="199"/>
        <end position="221"/>
    </location>
</feature>
<evidence type="ECO:0000313" key="6">
    <source>
        <dbReference type="Proteomes" id="UP000694844"/>
    </source>
</evidence>